<reference evidence="1 2" key="1">
    <citation type="submission" date="2014-12" db="EMBL/GenBank/DDBJ databases">
        <title>16Stimator: statistical estimation of ribosomal gene copy numbers from draft genome assemblies.</title>
        <authorList>
            <person name="Perisin M.A."/>
            <person name="Vetter M."/>
            <person name="Gilbert J.A."/>
            <person name="Bergelson J."/>
        </authorList>
    </citation>
    <scope>NUCLEOTIDE SEQUENCE [LARGE SCALE GENOMIC DNA]</scope>
    <source>
        <strain evidence="1 2">MEJ076</strain>
    </source>
</reference>
<evidence type="ECO:0000313" key="2">
    <source>
        <dbReference type="Proteomes" id="UP000035017"/>
    </source>
</evidence>
<sequence>MPKKQKRDKAYYEERLIRDHPGIYADLVDGIYRTVTEAALAAGLKTPRTRLHELQNAWLKAGANERNEFEQWVASQAGSVGAALVPSGTIHSMAVNRRLQPWAKLRITTIIAKRNLKMGDVMAEMGLKRLNASLGSALRSNHRLQPNVLAQIEIWLDKNKHV</sequence>
<comment type="caution">
    <text evidence="1">The sequence shown here is derived from an EMBL/GenBank/DDBJ whole genome shotgun (WGS) entry which is preliminary data.</text>
</comment>
<dbReference type="Proteomes" id="UP000035017">
    <property type="component" value="Unassembled WGS sequence"/>
</dbReference>
<protein>
    <submittedName>
        <fullName evidence="1">Uncharacterized protein</fullName>
    </submittedName>
</protein>
<gene>
    <name evidence="1" type="ORF">RU07_15995</name>
</gene>
<evidence type="ECO:0000313" key="1">
    <source>
        <dbReference type="EMBL" id="KIQ01091.1"/>
    </source>
</evidence>
<organism evidence="1 2">
    <name type="scientific">Agrobacterium tumefaciens</name>
    <dbReference type="NCBI Taxonomy" id="358"/>
    <lineage>
        <taxon>Bacteria</taxon>
        <taxon>Pseudomonadati</taxon>
        <taxon>Pseudomonadota</taxon>
        <taxon>Alphaproteobacteria</taxon>
        <taxon>Hyphomicrobiales</taxon>
        <taxon>Rhizobiaceae</taxon>
        <taxon>Rhizobium/Agrobacterium group</taxon>
        <taxon>Agrobacterium</taxon>
        <taxon>Agrobacterium tumefaciens complex</taxon>
    </lineage>
</organism>
<dbReference type="AlphaFoldDB" id="A0A0D0JZA1"/>
<accession>A0A0D0JZA1</accession>
<proteinExistence type="predicted"/>
<dbReference type="EMBL" id="JXQV01000015">
    <property type="protein sequence ID" value="KIQ01091.1"/>
    <property type="molecule type" value="Genomic_DNA"/>
</dbReference>
<dbReference type="OrthoDB" id="8282470at2"/>
<name>A0A0D0JZA1_AGRTU</name>